<dbReference type="PANTHER" id="PTHR19328:SF13">
    <property type="entry name" value="HIPL1 PROTEIN"/>
    <property type="match status" value="1"/>
</dbReference>
<dbReference type="Gene3D" id="2.120.10.30">
    <property type="entry name" value="TolB, C-terminal domain"/>
    <property type="match status" value="1"/>
</dbReference>
<feature type="region of interest" description="Disordered" evidence="1">
    <location>
        <begin position="26"/>
        <end position="52"/>
    </location>
</feature>
<organism evidence="4 5">
    <name type="scientific">Paenibacillus antri</name>
    <dbReference type="NCBI Taxonomy" id="2582848"/>
    <lineage>
        <taxon>Bacteria</taxon>
        <taxon>Bacillati</taxon>
        <taxon>Bacillota</taxon>
        <taxon>Bacilli</taxon>
        <taxon>Bacillales</taxon>
        <taxon>Paenibacillaceae</taxon>
        <taxon>Paenibacillus</taxon>
    </lineage>
</organism>
<protein>
    <submittedName>
        <fullName evidence="4">PQQ-dependent sugar dehydrogenase</fullName>
    </submittedName>
</protein>
<gene>
    <name evidence="4" type="ORF">FE782_26470</name>
</gene>
<dbReference type="OrthoDB" id="9770043at2"/>
<dbReference type="InterPro" id="IPR011041">
    <property type="entry name" value="Quinoprot_gluc/sorb_DH_b-prop"/>
</dbReference>
<dbReference type="RefSeq" id="WP_138197377.1">
    <property type="nucleotide sequence ID" value="NZ_VCIW01000023.1"/>
</dbReference>
<evidence type="ECO:0000313" key="5">
    <source>
        <dbReference type="Proteomes" id="UP000309676"/>
    </source>
</evidence>
<dbReference type="SUPFAM" id="SSF50952">
    <property type="entry name" value="Soluble quinoprotein glucose dehydrogenase"/>
    <property type="match status" value="1"/>
</dbReference>
<dbReference type="InterPro" id="IPR012938">
    <property type="entry name" value="Glc/Sorbosone_DH"/>
</dbReference>
<name>A0A5R9G2C8_9BACL</name>
<feature type="compositionally biased region" description="Low complexity" evidence="1">
    <location>
        <begin position="26"/>
        <end position="44"/>
    </location>
</feature>
<comment type="caution">
    <text evidence="4">The sequence shown here is derived from an EMBL/GenBank/DDBJ whole genome shotgun (WGS) entry which is preliminary data.</text>
</comment>
<keyword evidence="2" id="KW-0732">Signal</keyword>
<dbReference type="EMBL" id="VCIW01000023">
    <property type="protein sequence ID" value="TLS49179.1"/>
    <property type="molecule type" value="Genomic_DNA"/>
</dbReference>
<evidence type="ECO:0000259" key="3">
    <source>
        <dbReference type="Pfam" id="PF07995"/>
    </source>
</evidence>
<dbReference type="Pfam" id="PF07995">
    <property type="entry name" value="GSDH"/>
    <property type="match status" value="1"/>
</dbReference>
<evidence type="ECO:0000256" key="2">
    <source>
        <dbReference type="SAM" id="SignalP"/>
    </source>
</evidence>
<sequence length="382" mass="40122">MFVWKMLALLAAAGLAGGCFAREEPGATAPPAATAPAEQAVETPSEPPAEEGDAPYAVLAEKLRTPWAIAFDGETMLVSEREGSVVRIGSDGSMVRKPVVVKPGVAASGESGFLGFALAPDFAETKTAFAYHTYEANGRMRNRIVALEEQEEAWVEKGELLSGIPGSRIHDGGRLAIGPDGHLYATTGDAGEEALAQDLNSLAGKILRLTTDGGVPADNPFPGSYVYSYGHRNVQGVAWTAEGVMYASEHGPSGDPGGHDEINLIEAGGNYGWPDVYGDREKNGMIPPLYHSGEPPAIAPSGIAVAENGALLVATLRGEALLRFDPARPTPSGEPLDGVARGYGRLRDVAVRDGYAYVLTNNTDGRGTPGPTDDRLLRFELP</sequence>
<dbReference type="PROSITE" id="PS51257">
    <property type="entry name" value="PROKAR_LIPOPROTEIN"/>
    <property type="match status" value="1"/>
</dbReference>
<evidence type="ECO:0000256" key="1">
    <source>
        <dbReference type="SAM" id="MobiDB-lite"/>
    </source>
</evidence>
<reference evidence="4 5" key="1">
    <citation type="submission" date="2019-05" db="EMBL/GenBank/DDBJ databases">
        <authorList>
            <person name="Narsing Rao M.P."/>
            <person name="Li W.J."/>
        </authorList>
    </citation>
    <scope>NUCLEOTIDE SEQUENCE [LARGE SCALE GENOMIC DNA]</scope>
    <source>
        <strain evidence="4 5">SYSU_K30003</strain>
    </source>
</reference>
<dbReference type="AlphaFoldDB" id="A0A5R9G2C8"/>
<feature type="signal peptide" evidence="2">
    <location>
        <begin position="1"/>
        <end position="21"/>
    </location>
</feature>
<feature type="domain" description="Glucose/Sorbosone dehydrogenase" evidence="3">
    <location>
        <begin position="63"/>
        <end position="366"/>
    </location>
</feature>
<feature type="chain" id="PRO_5024351524" evidence="2">
    <location>
        <begin position="22"/>
        <end position="382"/>
    </location>
</feature>
<dbReference type="Proteomes" id="UP000309676">
    <property type="component" value="Unassembled WGS sequence"/>
</dbReference>
<keyword evidence="5" id="KW-1185">Reference proteome</keyword>
<proteinExistence type="predicted"/>
<dbReference type="InterPro" id="IPR011042">
    <property type="entry name" value="6-blade_b-propeller_TolB-like"/>
</dbReference>
<accession>A0A5R9G2C8</accession>
<dbReference type="PANTHER" id="PTHR19328">
    <property type="entry name" value="HEDGEHOG-INTERACTING PROTEIN"/>
    <property type="match status" value="1"/>
</dbReference>
<evidence type="ECO:0000313" key="4">
    <source>
        <dbReference type="EMBL" id="TLS49179.1"/>
    </source>
</evidence>